<gene>
    <name evidence="1" type="ORF">B0H15DRAFT_1021043</name>
</gene>
<dbReference type="SUPFAM" id="SSF52047">
    <property type="entry name" value="RNI-like"/>
    <property type="match status" value="1"/>
</dbReference>
<dbReference type="AlphaFoldDB" id="A0AAD6U616"/>
<keyword evidence="2" id="KW-1185">Reference proteome</keyword>
<proteinExistence type="predicted"/>
<accession>A0AAD6U616</accession>
<comment type="caution">
    <text evidence="1">The sequence shown here is derived from an EMBL/GenBank/DDBJ whole genome shotgun (WGS) entry which is preliminary data.</text>
</comment>
<dbReference type="EMBL" id="JARJCN010000018">
    <property type="protein sequence ID" value="KAJ7092291.1"/>
    <property type="molecule type" value="Genomic_DNA"/>
</dbReference>
<evidence type="ECO:0000313" key="2">
    <source>
        <dbReference type="Proteomes" id="UP001222325"/>
    </source>
</evidence>
<dbReference type="Gene3D" id="3.80.10.10">
    <property type="entry name" value="Ribonuclease Inhibitor"/>
    <property type="match status" value="1"/>
</dbReference>
<organism evidence="1 2">
    <name type="scientific">Mycena belliarum</name>
    <dbReference type="NCBI Taxonomy" id="1033014"/>
    <lineage>
        <taxon>Eukaryota</taxon>
        <taxon>Fungi</taxon>
        <taxon>Dikarya</taxon>
        <taxon>Basidiomycota</taxon>
        <taxon>Agaricomycotina</taxon>
        <taxon>Agaricomycetes</taxon>
        <taxon>Agaricomycetidae</taxon>
        <taxon>Agaricales</taxon>
        <taxon>Marasmiineae</taxon>
        <taxon>Mycenaceae</taxon>
        <taxon>Mycena</taxon>
    </lineage>
</organism>
<sequence>MTAMPPSDSPSPRFPDEAWLRVFAHIAHAPTILAISLTSRRFHGLSWDELLHTIVWKSADKATENVGFWEANSALAYIPTSLAMTLTSAHSIQAAVYIRPSATQLAKLNADEAAHPRLLDYVCRFQNLTTLSMDGLLPPVFYHVLLNLPNLTHLDLNSCLVPFAPPHFPFSYPSFWDKDIGHLTISVTHLTLRGAYAHYDNLLNWLTALRSLTLAGSLEIVISMPALQRLMSLTLLPADSPAETIEELNTYLQHALNLRHLTVGAPPSQTLHAPLLPLLFAPPQLETFTGPEFAAHAVLARLPALAALTVTTPLATTRAALALIERAKSLTLRALTLTLTEWDIEVLIAAAHCLPACRRLALAFRFSAPSEEHLFELGVEHLPRLAHLHTVHLLGRPEALGGVYELDMTGNAVGRYNTRMHAAAETRVLAVPPTEEACGDAVRAWARYNPNLRAARLVPGREWARGGAAGRWTVGNVVEAD</sequence>
<protein>
    <recommendedName>
        <fullName evidence="3">F-box domain-containing protein</fullName>
    </recommendedName>
</protein>
<reference evidence="1" key="1">
    <citation type="submission" date="2023-03" db="EMBL/GenBank/DDBJ databases">
        <title>Massive genome expansion in bonnet fungi (Mycena s.s.) driven by repeated elements and novel gene families across ecological guilds.</title>
        <authorList>
            <consortium name="Lawrence Berkeley National Laboratory"/>
            <person name="Harder C.B."/>
            <person name="Miyauchi S."/>
            <person name="Viragh M."/>
            <person name="Kuo A."/>
            <person name="Thoen E."/>
            <person name="Andreopoulos B."/>
            <person name="Lu D."/>
            <person name="Skrede I."/>
            <person name="Drula E."/>
            <person name="Henrissat B."/>
            <person name="Morin E."/>
            <person name="Kohler A."/>
            <person name="Barry K."/>
            <person name="LaButti K."/>
            <person name="Morin E."/>
            <person name="Salamov A."/>
            <person name="Lipzen A."/>
            <person name="Mereny Z."/>
            <person name="Hegedus B."/>
            <person name="Baldrian P."/>
            <person name="Stursova M."/>
            <person name="Weitz H."/>
            <person name="Taylor A."/>
            <person name="Grigoriev I.V."/>
            <person name="Nagy L.G."/>
            <person name="Martin F."/>
            <person name="Kauserud H."/>
        </authorList>
    </citation>
    <scope>NUCLEOTIDE SEQUENCE</scope>
    <source>
        <strain evidence="1">CBHHK173m</strain>
    </source>
</reference>
<evidence type="ECO:0000313" key="1">
    <source>
        <dbReference type="EMBL" id="KAJ7092291.1"/>
    </source>
</evidence>
<evidence type="ECO:0008006" key="3">
    <source>
        <dbReference type="Google" id="ProtNLM"/>
    </source>
</evidence>
<dbReference type="InterPro" id="IPR032675">
    <property type="entry name" value="LRR_dom_sf"/>
</dbReference>
<name>A0AAD6U616_9AGAR</name>
<dbReference type="SUPFAM" id="SSF81383">
    <property type="entry name" value="F-box domain"/>
    <property type="match status" value="1"/>
</dbReference>
<dbReference type="InterPro" id="IPR036047">
    <property type="entry name" value="F-box-like_dom_sf"/>
</dbReference>
<dbReference type="Proteomes" id="UP001222325">
    <property type="component" value="Unassembled WGS sequence"/>
</dbReference>